<evidence type="ECO:0000256" key="3">
    <source>
        <dbReference type="ARBA" id="ARBA00022679"/>
    </source>
</evidence>
<gene>
    <name evidence="5" type="ORF">DICPUDRAFT_146676</name>
</gene>
<evidence type="ECO:0000256" key="2">
    <source>
        <dbReference type="ARBA" id="ARBA00022603"/>
    </source>
</evidence>
<dbReference type="GO" id="GO:0032259">
    <property type="term" value="P:methylation"/>
    <property type="evidence" value="ECO:0007669"/>
    <property type="project" value="UniProtKB-KW"/>
</dbReference>
<dbReference type="OrthoDB" id="15219at2759"/>
<accession>F0Z6K9</accession>
<keyword evidence="6" id="KW-1185">Reference proteome</keyword>
<sequence length="281" mass="32174">MDNLHKNAKAGFQTNEAAQNYVKGRPTYPIESVEYMRDNLGIDKDSVVVDLACGTGKFTQVLASVFNNVTAVEPSKQFIEQCDNVLKNIKETSNPSLQYKVIEGLATSIPVPDNSVDLLTTAQAFHWFSNIETIKEISRVLKPNGKLILVWNSNKEDNPEYNQIISLYRDKRFRAEESPSFYSGEWMKVFDEIKESPELKKFIDPNLDLKTFKHNHYTNYEKALGHALSISFISLLDEPTKEIFIKEFKDLFNSFELTKGNKDFSIVLTTHLYITKKPSLQ</sequence>
<dbReference type="SUPFAM" id="SSF53335">
    <property type="entry name" value="S-adenosyl-L-methionine-dependent methyltransferases"/>
    <property type="match status" value="1"/>
</dbReference>
<dbReference type="PANTHER" id="PTHR44942:SF4">
    <property type="entry name" value="METHYLTRANSFERASE TYPE 11 DOMAIN-CONTAINING PROTEIN"/>
    <property type="match status" value="1"/>
</dbReference>
<feature type="domain" description="Methyltransferase type 11" evidence="4">
    <location>
        <begin position="49"/>
        <end position="149"/>
    </location>
</feature>
<dbReference type="InterPro" id="IPR013216">
    <property type="entry name" value="Methyltransf_11"/>
</dbReference>
<dbReference type="GO" id="GO:0008168">
    <property type="term" value="F:methyltransferase activity"/>
    <property type="evidence" value="ECO:0000318"/>
    <property type="project" value="GO_Central"/>
</dbReference>
<dbReference type="KEGG" id="dpp:DICPUDRAFT_146676"/>
<dbReference type="VEuPathDB" id="AmoebaDB:DICPUDRAFT_146676"/>
<dbReference type="InterPro" id="IPR029063">
    <property type="entry name" value="SAM-dependent_MTases_sf"/>
</dbReference>
<dbReference type="Gene3D" id="3.40.50.150">
    <property type="entry name" value="Vaccinia Virus protein VP39"/>
    <property type="match status" value="1"/>
</dbReference>
<dbReference type="CDD" id="cd02440">
    <property type="entry name" value="AdoMet_MTases"/>
    <property type="match status" value="1"/>
</dbReference>
<keyword evidence="2" id="KW-0489">Methyltransferase</keyword>
<dbReference type="InParanoid" id="F0Z6K9"/>
<organism evidence="5 6">
    <name type="scientific">Dictyostelium purpureum</name>
    <name type="common">Slime mold</name>
    <dbReference type="NCBI Taxonomy" id="5786"/>
    <lineage>
        <taxon>Eukaryota</taxon>
        <taxon>Amoebozoa</taxon>
        <taxon>Evosea</taxon>
        <taxon>Eumycetozoa</taxon>
        <taxon>Dictyostelia</taxon>
        <taxon>Dictyosteliales</taxon>
        <taxon>Dictyosteliaceae</taxon>
        <taxon>Dictyostelium</taxon>
    </lineage>
</organism>
<dbReference type="RefSeq" id="XP_003283059.1">
    <property type="nucleotide sequence ID" value="XM_003283011.1"/>
</dbReference>
<protein>
    <recommendedName>
        <fullName evidence="4">Methyltransferase type 11 domain-containing protein</fullName>
    </recommendedName>
</protein>
<evidence type="ECO:0000313" key="5">
    <source>
        <dbReference type="EMBL" id="EGC40512.1"/>
    </source>
</evidence>
<reference evidence="6" key="1">
    <citation type="journal article" date="2011" name="Genome Biol.">
        <title>Comparative genomics of the social amoebae Dictyostelium discoideum and Dictyostelium purpureum.</title>
        <authorList>
            <consortium name="US DOE Joint Genome Institute (JGI-PGF)"/>
            <person name="Sucgang R."/>
            <person name="Kuo A."/>
            <person name="Tian X."/>
            <person name="Salerno W."/>
            <person name="Parikh A."/>
            <person name="Feasley C.L."/>
            <person name="Dalin E."/>
            <person name="Tu H."/>
            <person name="Huang E."/>
            <person name="Barry K."/>
            <person name="Lindquist E."/>
            <person name="Shapiro H."/>
            <person name="Bruce D."/>
            <person name="Schmutz J."/>
            <person name="Salamov A."/>
            <person name="Fey P."/>
            <person name="Gaudet P."/>
            <person name="Anjard C."/>
            <person name="Babu M.M."/>
            <person name="Basu S."/>
            <person name="Bushmanova Y."/>
            <person name="van der Wel H."/>
            <person name="Katoh-Kurasawa M."/>
            <person name="Dinh C."/>
            <person name="Coutinho P.M."/>
            <person name="Saito T."/>
            <person name="Elias M."/>
            <person name="Schaap P."/>
            <person name="Kay R.R."/>
            <person name="Henrissat B."/>
            <person name="Eichinger L."/>
            <person name="Rivero F."/>
            <person name="Putnam N.H."/>
            <person name="West C.M."/>
            <person name="Loomis W.F."/>
            <person name="Chisholm R.L."/>
            <person name="Shaulsky G."/>
            <person name="Strassmann J.E."/>
            <person name="Queller D.C."/>
            <person name="Kuspa A."/>
            <person name="Grigoriev I.V."/>
        </authorList>
    </citation>
    <scope>NUCLEOTIDE SEQUENCE [LARGE SCALE GENOMIC DNA]</scope>
    <source>
        <strain evidence="6">QSDP1</strain>
    </source>
</reference>
<dbReference type="PANTHER" id="PTHR44942">
    <property type="entry name" value="METHYLTRANSF_11 DOMAIN-CONTAINING PROTEIN"/>
    <property type="match status" value="1"/>
</dbReference>
<dbReference type="EMBL" id="GL870942">
    <property type="protein sequence ID" value="EGC40512.1"/>
    <property type="molecule type" value="Genomic_DNA"/>
</dbReference>
<keyword evidence="3" id="KW-0808">Transferase</keyword>
<dbReference type="Proteomes" id="UP000001064">
    <property type="component" value="Unassembled WGS sequence"/>
</dbReference>
<dbReference type="Pfam" id="PF08241">
    <property type="entry name" value="Methyltransf_11"/>
    <property type="match status" value="1"/>
</dbReference>
<proteinExistence type="inferred from homology"/>
<dbReference type="GO" id="GO:0008757">
    <property type="term" value="F:S-adenosylmethionine-dependent methyltransferase activity"/>
    <property type="evidence" value="ECO:0007669"/>
    <property type="project" value="InterPro"/>
</dbReference>
<evidence type="ECO:0000256" key="1">
    <source>
        <dbReference type="ARBA" id="ARBA00008361"/>
    </source>
</evidence>
<evidence type="ECO:0000259" key="4">
    <source>
        <dbReference type="Pfam" id="PF08241"/>
    </source>
</evidence>
<evidence type="ECO:0000313" key="6">
    <source>
        <dbReference type="Proteomes" id="UP000001064"/>
    </source>
</evidence>
<dbReference type="GeneID" id="10503473"/>
<dbReference type="OMA" id="FHTELYV"/>
<name>F0Z6K9_DICPU</name>
<dbReference type="AlphaFoldDB" id="F0Z6K9"/>
<comment type="similarity">
    <text evidence="1">Belongs to the methyltransferase superfamily.</text>
</comment>
<dbReference type="eggNOG" id="KOG3010">
    <property type="taxonomic scope" value="Eukaryota"/>
</dbReference>
<dbReference type="STRING" id="5786.F0Z6K9"/>
<dbReference type="InterPro" id="IPR051052">
    <property type="entry name" value="Diverse_substrate_MTase"/>
</dbReference>